<evidence type="ECO:0008006" key="3">
    <source>
        <dbReference type="Google" id="ProtNLM"/>
    </source>
</evidence>
<proteinExistence type="predicted"/>
<name>A4JUE7_BURVG</name>
<dbReference type="Proteomes" id="UP000002287">
    <property type="component" value="Plasmid pBVIE01"/>
</dbReference>
<dbReference type="EMBL" id="CP000617">
    <property type="protein sequence ID" value="ABO59900.1"/>
    <property type="molecule type" value="Genomic_DNA"/>
</dbReference>
<gene>
    <name evidence="1" type="ordered locus">Bcep1808_7014</name>
</gene>
<protein>
    <recommendedName>
        <fullName evidence="3">Phosphoadenosine phosphosulphate reductase domain-containing protein</fullName>
    </recommendedName>
</protein>
<accession>A4JUE7</accession>
<reference evidence="1 2" key="1">
    <citation type="submission" date="2007-03" db="EMBL/GenBank/DDBJ databases">
        <title>Complete sequence of plasmid pBVIE01 of Burkholderia vietnamiensis G4.</title>
        <authorList>
            <consortium name="US DOE Joint Genome Institute"/>
            <person name="Copeland A."/>
            <person name="Lucas S."/>
            <person name="Lapidus A."/>
            <person name="Barry K."/>
            <person name="Detter J.C."/>
            <person name="Glavina del Rio T."/>
            <person name="Hammon N."/>
            <person name="Israni S."/>
            <person name="Dalin E."/>
            <person name="Tice H."/>
            <person name="Pitluck S."/>
            <person name="Chain P."/>
            <person name="Malfatti S."/>
            <person name="Shin M."/>
            <person name="Vergez L."/>
            <person name="Schmutz J."/>
            <person name="Larimer F."/>
            <person name="Land M."/>
            <person name="Hauser L."/>
            <person name="Kyrpides N."/>
            <person name="Tiedje J."/>
            <person name="Richardson P."/>
        </authorList>
    </citation>
    <scope>NUCLEOTIDE SEQUENCE [LARGE SCALE GENOMIC DNA]</scope>
    <source>
        <strain evidence="2">G4 / LMG 22486</strain>
        <plasmid evidence="1 2">pBVIE01</plasmid>
    </source>
</reference>
<dbReference type="InterPro" id="IPR014729">
    <property type="entry name" value="Rossmann-like_a/b/a_fold"/>
</dbReference>
<dbReference type="AlphaFoldDB" id="A4JUE7"/>
<dbReference type="Gene3D" id="3.40.50.620">
    <property type="entry name" value="HUPs"/>
    <property type="match status" value="1"/>
</dbReference>
<keyword evidence="1" id="KW-0614">Plasmid</keyword>
<dbReference type="KEGG" id="bvi:Bcep1808_7014"/>
<evidence type="ECO:0000313" key="2">
    <source>
        <dbReference type="Proteomes" id="UP000002287"/>
    </source>
</evidence>
<geneLocation type="plasmid" evidence="1 2">
    <name>pBVIE01</name>
</geneLocation>
<sequence>MRIWIMEKIEAAINVVLDLIRKGATFTMALSGGKDSMTTTLLCMEAIRRAKLEGVQQSTHYVTSASTGVENPAMESHLLDIHDEIAAYVWKTTLPIEVKLAHPSIASSFVVSTIGRGTLPRFPENSKQRSCSVDWKVRSQQRLASELLKSATSRGFHEPIAVIGTRFSESAIRAVKMSRRGESSVVPVRDVNGRLSLSLIADWELQDVWDLLELFLNPTTAPFPTFTDGASIYRLFELYREANEGACGINLGDGGNKAPCGPRFGCWVCTIAGQSDKSMESMLRESKHQYMRGLNDFRNLLMATQFDLSRRELVGRQISEAGYLPVRPDVYSLAFRRDLLAYLITLDVLEEERAEQMDADICAGRVPDTRENRRLTTPQFENVSLAQLVAVDFQWSMHHYAPHAFPAVSLWYEIRILGRRFPVPKLETFPKSPIPAKRWFPVGSFDRDAPTDGLRDYKAEQWNPYLHPERPLSHRQVNGERTVWFEEEDGLEVDAERACQFVTCEYESMMIESRQHSAIESARFWLNEEIVKLPSGMAARYQHIAKRGQYFAHLTERLNCTAAELDAYLVKHSISDAEHSKLIGEAPEPEVIQGDLFSMAA</sequence>
<dbReference type="SUPFAM" id="SSF52402">
    <property type="entry name" value="Adenine nucleotide alpha hydrolases-like"/>
    <property type="match status" value="1"/>
</dbReference>
<evidence type="ECO:0000313" key="1">
    <source>
        <dbReference type="EMBL" id="ABO59900.1"/>
    </source>
</evidence>
<organism evidence="1 2">
    <name type="scientific">Burkholderia vietnamiensis (strain G4 / LMG 22486)</name>
    <name type="common">Burkholderia cepacia (strain R1808)</name>
    <dbReference type="NCBI Taxonomy" id="269482"/>
    <lineage>
        <taxon>Bacteria</taxon>
        <taxon>Pseudomonadati</taxon>
        <taxon>Pseudomonadota</taxon>
        <taxon>Betaproteobacteria</taxon>
        <taxon>Burkholderiales</taxon>
        <taxon>Burkholderiaceae</taxon>
        <taxon>Burkholderia</taxon>
        <taxon>Burkholderia cepacia complex</taxon>
    </lineage>
</organism>
<dbReference type="HOGENOM" id="CLU_019017_0_0_4"/>